<feature type="region of interest" description="Disordered" evidence="1">
    <location>
        <begin position="1"/>
        <end position="20"/>
    </location>
</feature>
<dbReference type="RefSeq" id="WP_146067812.1">
    <property type="nucleotide sequence ID" value="NZ_PRKQ01000120.1"/>
</dbReference>
<feature type="non-terminal residue" evidence="3">
    <location>
        <position position="1"/>
    </location>
</feature>
<organism evidence="3 4">
    <name type="scientific">Brevibacillus laterosporus</name>
    <name type="common">Bacillus laterosporus</name>
    <dbReference type="NCBI Taxonomy" id="1465"/>
    <lineage>
        <taxon>Bacteria</taxon>
        <taxon>Bacillati</taxon>
        <taxon>Bacillota</taxon>
        <taxon>Bacilli</taxon>
        <taxon>Bacillales</taxon>
        <taxon>Paenibacillaceae</taxon>
        <taxon>Brevibacillus</taxon>
    </lineage>
</organism>
<accession>A0AAP8Q8S4</accession>
<feature type="domain" description="M23ase beta-sheet core" evidence="2">
    <location>
        <begin position="60"/>
        <end position="137"/>
    </location>
</feature>
<dbReference type="Proteomes" id="UP000239759">
    <property type="component" value="Unassembled WGS sequence"/>
</dbReference>
<comment type="caution">
    <text evidence="3">The sequence shown here is derived from an EMBL/GenBank/DDBJ whole genome shotgun (WGS) entry which is preliminary data.</text>
</comment>
<dbReference type="EMBL" id="PRKQ01000120">
    <property type="protein sequence ID" value="PPA88765.1"/>
    <property type="molecule type" value="Genomic_DNA"/>
</dbReference>
<evidence type="ECO:0000313" key="4">
    <source>
        <dbReference type="Proteomes" id="UP000239759"/>
    </source>
</evidence>
<reference evidence="3 4" key="1">
    <citation type="submission" date="2018-02" db="EMBL/GenBank/DDBJ databases">
        <title>Comparative analysis of genomes of three Brevibacillus laterosporus strains producers of potent antimicrobials isolated from silage.</title>
        <authorList>
            <person name="Kojic M."/>
            <person name="Miljkovic M."/>
            <person name="Studholme D."/>
            <person name="Filipic B."/>
        </authorList>
    </citation>
    <scope>NUCLEOTIDE SEQUENCE [LARGE SCALE GENOMIC DNA]</scope>
    <source>
        <strain evidence="3 4">BGSP11</strain>
    </source>
</reference>
<dbReference type="InterPro" id="IPR050570">
    <property type="entry name" value="Cell_wall_metabolism_enzyme"/>
</dbReference>
<dbReference type="Gene3D" id="2.70.70.10">
    <property type="entry name" value="Glucose Permease (Domain IIA)"/>
    <property type="match status" value="1"/>
</dbReference>
<dbReference type="Pfam" id="PF01551">
    <property type="entry name" value="Peptidase_M23"/>
    <property type="match status" value="1"/>
</dbReference>
<feature type="non-terminal residue" evidence="3">
    <location>
        <position position="137"/>
    </location>
</feature>
<dbReference type="PANTHER" id="PTHR21666:SF286">
    <property type="entry name" value="LIPOPROTEIN NLPD"/>
    <property type="match status" value="1"/>
</dbReference>
<dbReference type="PANTHER" id="PTHR21666">
    <property type="entry name" value="PEPTIDASE-RELATED"/>
    <property type="match status" value="1"/>
</dbReference>
<dbReference type="InterPro" id="IPR011055">
    <property type="entry name" value="Dup_hybrid_motif"/>
</dbReference>
<protein>
    <recommendedName>
        <fullName evidence="2">M23ase beta-sheet core domain-containing protein</fullName>
    </recommendedName>
</protein>
<evidence type="ECO:0000313" key="3">
    <source>
        <dbReference type="EMBL" id="PPA88765.1"/>
    </source>
</evidence>
<dbReference type="AlphaFoldDB" id="A0AAP8Q8S4"/>
<gene>
    <name evidence="3" type="ORF">C4A77_26040</name>
</gene>
<dbReference type="GO" id="GO:0004222">
    <property type="term" value="F:metalloendopeptidase activity"/>
    <property type="evidence" value="ECO:0007669"/>
    <property type="project" value="TreeGrafter"/>
</dbReference>
<dbReference type="InterPro" id="IPR016047">
    <property type="entry name" value="M23ase_b-sheet_dom"/>
</dbReference>
<feature type="compositionally biased region" description="Polar residues" evidence="1">
    <location>
        <begin position="1"/>
        <end position="13"/>
    </location>
</feature>
<proteinExistence type="predicted"/>
<dbReference type="CDD" id="cd12797">
    <property type="entry name" value="M23_peptidase"/>
    <property type="match status" value="1"/>
</dbReference>
<evidence type="ECO:0000256" key="1">
    <source>
        <dbReference type="SAM" id="MobiDB-lite"/>
    </source>
</evidence>
<dbReference type="SUPFAM" id="SSF51261">
    <property type="entry name" value="Duplicated hybrid motif"/>
    <property type="match status" value="1"/>
</dbReference>
<name>A0AAP8Q8S4_BRELA</name>
<sequence>EYTNRLPISTTGTNDHDLEGVINTSPVDNLPPELLMKDKIWPVPSISRISSGFGRRDGTFHKGIDISNGHSGHTPIYAMADGLVIHAGPRNPKGFAQAIYIYHGNGLYSVYGHLQYNGYGVMTGDKVKKGQFIGKIG</sequence>
<evidence type="ECO:0000259" key="2">
    <source>
        <dbReference type="Pfam" id="PF01551"/>
    </source>
</evidence>